<dbReference type="Gene3D" id="3.90.550.10">
    <property type="entry name" value="Spore Coat Polysaccharide Biosynthesis Protein SpsA, Chain A"/>
    <property type="match status" value="1"/>
</dbReference>
<organism evidence="3 4">
    <name type="scientific">Cereibacter sphaeroides</name>
    <name type="common">Rhodobacter sphaeroides</name>
    <dbReference type="NCBI Taxonomy" id="1063"/>
    <lineage>
        <taxon>Bacteria</taxon>
        <taxon>Pseudomonadati</taxon>
        <taxon>Pseudomonadota</taxon>
        <taxon>Alphaproteobacteria</taxon>
        <taxon>Rhodobacterales</taxon>
        <taxon>Paracoccaceae</taxon>
        <taxon>Cereibacter</taxon>
    </lineage>
</organism>
<dbReference type="CDD" id="cd04182">
    <property type="entry name" value="GT_2_like_f"/>
    <property type="match status" value="1"/>
</dbReference>
<dbReference type="PANTHER" id="PTHR43777:SF1">
    <property type="entry name" value="MOLYBDENUM COFACTOR CYTIDYLYLTRANSFERASE"/>
    <property type="match status" value="1"/>
</dbReference>
<dbReference type="SUPFAM" id="SSF53448">
    <property type="entry name" value="Nucleotide-diphospho-sugar transferases"/>
    <property type="match status" value="1"/>
</dbReference>
<protein>
    <submittedName>
        <fullName evidence="3">CTP--molybdopterin cytidylyltransferase</fullName>
    </submittedName>
</protein>
<evidence type="ECO:0000259" key="2">
    <source>
        <dbReference type="Pfam" id="PF12804"/>
    </source>
</evidence>
<gene>
    <name evidence="3" type="ORF">DI533_03125</name>
</gene>
<name>A0A2W5S9I7_CERSP</name>
<accession>A0A2W5S9I7</accession>
<dbReference type="InterPro" id="IPR025877">
    <property type="entry name" value="MobA-like_NTP_Trfase"/>
</dbReference>
<dbReference type="InterPro" id="IPR029044">
    <property type="entry name" value="Nucleotide-diphossugar_trans"/>
</dbReference>
<sequence>MTRPAILIPAAGGSSRMRGGDKLMELVEGEPMIRRQARIAAETGCPVFVTLAPDRPLREAALAGLDLLKVAVPDATTGMSASLRRGVATASALPDCPGVMILPADMPEFTTDILSAMSEAFLAQPDRILRGASGDQPGHPAIFPADLWPELLQISGDQGGISVIRAHPERVVLIALPDRVAITDLDTPEDWAAWRSRT</sequence>
<keyword evidence="1" id="KW-0460">Magnesium</keyword>
<evidence type="ECO:0000313" key="3">
    <source>
        <dbReference type="EMBL" id="PZQ99668.1"/>
    </source>
</evidence>
<evidence type="ECO:0000313" key="4">
    <source>
        <dbReference type="Proteomes" id="UP000248975"/>
    </source>
</evidence>
<evidence type="ECO:0000256" key="1">
    <source>
        <dbReference type="ARBA" id="ARBA00022842"/>
    </source>
</evidence>
<dbReference type="AlphaFoldDB" id="A0A2W5S9I7"/>
<keyword evidence="3" id="KW-0808">Transferase</keyword>
<dbReference type="PANTHER" id="PTHR43777">
    <property type="entry name" value="MOLYBDENUM COFACTOR CYTIDYLYLTRANSFERASE"/>
    <property type="match status" value="1"/>
</dbReference>
<keyword evidence="3" id="KW-0548">Nucleotidyltransferase</keyword>
<proteinExistence type="predicted"/>
<dbReference type="GO" id="GO:0016779">
    <property type="term" value="F:nucleotidyltransferase activity"/>
    <property type="evidence" value="ECO:0007669"/>
    <property type="project" value="UniProtKB-KW"/>
</dbReference>
<dbReference type="Pfam" id="PF12804">
    <property type="entry name" value="NTP_transf_3"/>
    <property type="match status" value="1"/>
</dbReference>
<comment type="caution">
    <text evidence="3">The sequence shown here is derived from an EMBL/GenBank/DDBJ whole genome shotgun (WGS) entry which is preliminary data.</text>
</comment>
<reference evidence="3 4" key="1">
    <citation type="submission" date="2017-08" db="EMBL/GenBank/DDBJ databases">
        <title>Infants hospitalized years apart are colonized by the same room-sourced microbial strains.</title>
        <authorList>
            <person name="Brooks B."/>
            <person name="Olm M.R."/>
            <person name="Firek B.A."/>
            <person name="Baker R."/>
            <person name="Thomas B.C."/>
            <person name="Morowitz M.J."/>
            <person name="Banfield J.F."/>
        </authorList>
    </citation>
    <scope>NUCLEOTIDE SEQUENCE [LARGE SCALE GENOMIC DNA]</scope>
    <source>
        <strain evidence="3">S2_003_000_R2_11</strain>
    </source>
</reference>
<dbReference type="Proteomes" id="UP000248975">
    <property type="component" value="Unassembled WGS sequence"/>
</dbReference>
<feature type="domain" description="MobA-like NTP transferase" evidence="2">
    <location>
        <begin position="7"/>
        <end position="169"/>
    </location>
</feature>
<dbReference type="EMBL" id="QFQS01000001">
    <property type="protein sequence ID" value="PZQ99668.1"/>
    <property type="molecule type" value="Genomic_DNA"/>
</dbReference>